<keyword evidence="2" id="KW-1133">Transmembrane helix</keyword>
<reference evidence="3" key="1">
    <citation type="submission" date="2022-06" db="EMBL/GenBank/DDBJ databases">
        <authorList>
            <person name="Berger JAMES D."/>
            <person name="Berger JAMES D."/>
        </authorList>
    </citation>
    <scope>NUCLEOTIDE SEQUENCE [LARGE SCALE GENOMIC DNA]</scope>
</reference>
<dbReference type="InterPro" id="IPR023298">
    <property type="entry name" value="ATPase_P-typ_TM_dom_sf"/>
</dbReference>
<dbReference type="WBParaSite" id="TREG1_10930.4">
    <property type="protein sequence ID" value="TREG1_10930.4"/>
    <property type="gene ID" value="TREG1_10930"/>
</dbReference>
<organism evidence="3 4">
    <name type="scientific">Trichobilharzia regenti</name>
    <name type="common">Nasal bird schistosome</name>
    <dbReference type="NCBI Taxonomy" id="157069"/>
    <lineage>
        <taxon>Eukaryota</taxon>
        <taxon>Metazoa</taxon>
        <taxon>Spiralia</taxon>
        <taxon>Lophotrochozoa</taxon>
        <taxon>Platyhelminthes</taxon>
        <taxon>Trematoda</taxon>
        <taxon>Digenea</taxon>
        <taxon>Strigeidida</taxon>
        <taxon>Schistosomatoidea</taxon>
        <taxon>Schistosomatidae</taxon>
        <taxon>Trichobilharzia</taxon>
    </lineage>
</organism>
<feature type="transmembrane region" description="Helical" evidence="2">
    <location>
        <begin position="1642"/>
        <end position="1661"/>
    </location>
</feature>
<dbReference type="InterPro" id="IPR039720">
    <property type="entry name" value="TMEM94"/>
</dbReference>
<feature type="transmembrane region" description="Helical" evidence="2">
    <location>
        <begin position="1602"/>
        <end position="1622"/>
    </location>
</feature>
<feature type="region of interest" description="Disordered" evidence="1">
    <location>
        <begin position="1063"/>
        <end position="1096"/>
    </location>
</feature>
<reference evidence="4" key="2">
    <citation type="submission" date="2023-11" db="UniProtKB">
        <authorList>
            <consortium name="WormBaseParasite"/>
        </authorList>
    </citation>
    <scope>IDENTIFICATION</scope>
</reference>
<feature type="transmembrane region" description="Helical" evidence="2">
    <location>
        <begin position="255"/>
        <end position="278"/>
    </location>
</feature>
<dbReference type="PANTHER" id="PTHR13219:SF6">
    <property type="entry name" value="TRANSMEMBRANE PROTEIN 94"/>
    <property type="match status" value="1"/>
</dbReference>
<feature type="region of interest" description="Disordered" evidence="1">
    <location>
        <begin position="494"/>
        <end position="514"/>
    </location>
</feature>
<evidence type="ECO:0000256" key="1">
    <source>
        <dbReference type="SAM" id="MobiDB-lite"/>
    </source>
</evidence>
<keyword evidence="2" id="KW-0812">Transmembrane</keyword>
<feature type="compositionally biased region" description="Low complexity" evidence="1">
    <location>
        <begin position="1147"/>
        <end position="1166"/>
    </location>
</feature>
<feature type="region of interest" description="Disordered" evidence="1">
    <location>
        <begin position="1147"/>
        <end position="1172"/>
    </location>
</feature>
<sequence length="1690" mass="190884">MKGGLKSVVALDRFCRVLEELSNKENLLGKRVFLCRWSRVDTFSLMMGMVSILLIAISAASYIKFSSYSWISFVGDTIFVLCSNFVFFITIFINRKRVYSFRKRYKILLNSTVGYIRSLDPETLSYCSNISGNQIVGLDAHITIRDAKLVVLPAILLVPGDVIVIKPGQTIFAFCKQLNSNENSRVFIPGDIFVPRKLNCNLSPTITASVEESDKPMMAIVTRSPLTSYLEIALSSNKKKKCTPQPLSCKVLHSAVAVSVIINITITFSLLISTFIIFCLHDIREPGFRIIMWFIRTLGVLTTSSSSFFFCLIWMIAISISTLRFQHVLSNFQNLLQSFDSDELSCVYSVDQPKVSCISHQNSSSSSSVIASLRSFCSMFCLQTFVDLENILLTLGTLSSVCCVNQEGVISQPLPTPEKVFFFHRRHHHHHFQENFSTYKSQTPISKRNLTEQGYSCQQCSRSDQLNTSTFPRTTKHCDDLCQREINDVKNLVHKNADDPGETPSFQRNSSPQLNNNVMPVVLNFRTDFRHPSGSHFEKPRWDRFISSLKPIGLSILLNNCHSSVKKQRLGFFDSVNAMQKYFISSSCISSLPLSFCLCGLASQIGFRDGAVNGFMADGCLGVYSFCSTAHVTDSESSDDNASRSGGINDNRIHLGHCFSAVFSNMNTENSYQLLSQGTGDILVSLCSDIWDGRDIVPLSESERELILGFHNRHLSSAYCIGFAYSPLVDKASESYKSLLNNLSDSKDILMLRLPGSENISPLLQRSPATCTNFDNINRGLLPLSHDVGSNEDNHNGVTPSEISIKFQNKKKSSQRDVNSHPKVINKMRKASLYSNSNFKKLNTNQRRSQSIGDKYFTSFLSSRDISDNHEKIKLNPINMGINDSFDEYRTDSIANELPRTKCVPEGDVYCETIDANHEEKDDLYIDPKEVRSILDNQIFLGLISMQYQANPQVVKTIKQLHQACIRFVHFSRENELRSRVFAERLGLECGWNCHISLRSPESHSNYKSSYQTKERRSNRISIVTSDFVSSRKKSASARPLIRSSSLPSLSTSHSLSSTNKIISASDHNLRQSNDNKKNMCFKPTSTQPKFSQANATIQARELHSKIPHIDDTNNNSSRSLSFTDTPQFVMRKSDTKESLSDFCLSSSSSSTSTSSVSQSAVEQSDTSQDRTMSDLLTANKSRLPCGIESIRPHLENIDNVPLQVSLFTDCSPKAIGEMVKIMKEYGDTVCLVGSCYSLTNYALFLQSDVAIAVKPILPYSTCEFANHPMDCRKQTDCQLNESDCSNSHLINTNQKDCSSRVNMFDIAARLMHLVTPCLLDMEKEGFRVYDLIVEAHASVNNLYHCLIFSCATPLSVGLLQLLLFIVGLPTRPLMISDIQMNSGQNELIWLPADPFRSYLLGSREIFNNLSRFDAYTNINLLNYNKNCDLEPLFSIGQLFWLLFVVIPALTLSLIDRRIERNQPLREPPIKRNKLFTKKRCVRFALVTCSRFIPSVLICLFCEVGHFLWTQQFNDCQTSFQSIYANRSDTRNVFIMNSSTSNNQISVSSMYDVQTSCLSNLSLLIYSVKDLIFYQFITYLVIISFSYANYGQRLWQFRYCTNPSWCIVSSLIFISHTLYVIIRFCILTSSSKLTSWQVLSPAVLAFGFNWGILLVFINEFVSWKESKAIFTEHRLSRLYFNTKLGMYSPV</sequence>
<feature type="compositionally biased region" description="Polar residues" evidence="1">
    <location>
        <begin position="504"/>
        <end position="514"/>
    </location>
</feature>
<feature type="compositionally biased region" description="Basic and acidic residues" evidence="1">
    <location>
        <begin position="1068"/>
        <end position="1078"/>
    </location>
</feature>
<dbReference type="SUPFAM" id="SSF81665">
    <property type="entry name" value="Calcium ATPase, transmembrane domain M"/>
    <property type="match status" value="1"/>
</dbReference>
<dbReference type="PANTHER" id="PTHR13219">
    <property type="entry name" value="TRANSMEMBRANE PROTEIN 94"/>
    <property type="match status" value="1"/>
</dbReference>
<accession>A0AA85IN69</accession>
<evidence type="ECO:0000256" key="2">
    <source>
        <dbReference type="SAM" id="Phobius"/>
    </source>
</evidence>
<keyword evidence="2" id="KW-0472">Membrane</keyword>
<feature type="compositionally biased region" description="Polar residues" evidence="1">
    <location>
        <begin position="1084"/>
        <end position="1096"/>
    </location>
</feature>
<feature type="transmembrane region" description="Helical" evidence="2">
    <location>
        <begin position="290"/>
        <end position="317"/>
    </location>
</feature>
<evidence type="ECO:0000313" key="4">
    <source>
        <dbReference type="WBParaSite" id="TREG1_10930.4"/>
    </source>
</evidence>
<feature type="transmembrane region" description="Helical" evidence="2">
    <location>
        <begin position="1481"/>
        <end position="1509"/>
    </location>
</feature>
<feature type="transmembrane region" description="Helical" evidence="2">
    <location>
        <begin position="69"/>
        <end position="93"/>
    </location>
</feature>
<protein>
    <recommendedName>
        <fullName evidence="5">Transmembrane protein 94</fullName>
    </recommendedName>
</protein>
<keyword evidence="3" id="KW-1185">Reference proteome</keyword>
<feature type="transmembrane region" description="Helical" evidence="2">
    <location>
        <begin position="43"/>
        <end position="63"/>
    </location>
</feature>
<evidence type="ECO:0000313" key="3">
    <source>
        <dbReference type="Proteomes" id="UP000050795"/>
    </source>
</evidence>
<dbReference type="Proteomes" id="UP000050795">
    <property type="component" value="Unassembled WGS sequence"/>
</dbReference>
<feature type="transmembrane region" description="Helical" evidence="2">
    <location>
        <begin position="1571"/>
        <end position="1590"/>
    </location>
</feature>
<name>A0AA85IN69_TRIRE</name>
<feature type="transmembrane region" description="Helical" evidence="2">
    <location>
        <begin position="1433"/>
        <end position="1455"/>
    </location>
</feature>
<proteinExistence type="predicted"/>
<evidence type="ECO:0008006" key="5">
    <source>
        <dbReference type="Google" id="ProtNLM"/>
    </source>
</evidence>